<evidence type="ECO:0000313" key="2">
    <source>
        <dbReference type="Proteomes" id="UP001065549"/>
    </source>
</evidence>
<gene>
    <name evidence="1" type="ORF">OBO34_06270</name>
</gene>
<organism evidence="1 2">
    <name type="scientific">Hominibacterium faecale</name>
    <dbReference type="NCBI Taxonomy" id="2839743"/>
    <lineage>
        <taxon>Bacteria</taxon>
        <taxon>Bacillati</taxon>
        <taxon>Bacillota</taxon>
        <taxon>Clostridia</taxon>
        <taxon>Peptostreptococcales</taxon>
        <taxon>Anaerovoracaceae</taxon>
        <taxon>Hominibacterium</taxon>
    </lineage>
</organism>
<accession>A0A9J6QQ20</accession>
<evidence type="ECO:0000313" key="1">
    <source>
        <dbReference type="EMBL" id="MCU7377957.1"/>
    </source>
</evidence>
<dbReference type="EMBL" id="JAOSHN010000002">
    <property type="protein sequence ID" value="MCU7377957.1"/>
    <property type="molecule type" value="Genomic_DNA"/>
</dbReference>
<keyword evidence="2" id="KW-1185">Reference proteome</keyword>
<dbReference type="Proteomes" id="UP001065549">
    <property type="component" value="Unassembled WGS sequence"/>
</dbReference>
<protein>
    <submittedName>
        <fullName evidence="1">Uncharacterized protein</fullName>
    </submittedName>
</protein>
<dbReference type="RefSeq" id="WP_148395231.1">
    <property type="nucleotide sequence ID" value="NZ_JAJAGH010000006.1"/>
</dbReference>
<proteinExistence type="predicted"/>
<name>A0A9J6QQ20_9FIRM</name>
<sequence>MAQEKAYLEKLLPKYLEQDLAAYKKGLAENSPFLDCLINELQGSINSAFVNGAITEEQCDYLYTTYVYEEGSFQ</sequence>
<dbReference type="AlphaFoldDB" id="A0A9J6QQ20"/>
<reference evidence="1" key="1">
    <citation type="submission" date="2022-09" db="EMBL/GenBank/DDBJ databases">
        <title>Culturomic study of gut microbiota in children with autism spectrum disorder.</title>
        <authorList>
            <person name="Efimov B.A."/>
            <person name="Chaplin A.V."/>
            <person name="Sokolova S.R."/>
            <person name="Pikina A.P."/>
            <person name="Korzhanova M."/>
            <person name="Belova V."/>
            <person name="Korostin D."/>
        </authorList>
    </citation>
    <scope>NUCLEOTIDE SEQUENCE</scope>
    <source>
        <strain evidence="1">ASD5510</strain>
    </source>
</reference>
<comment type="caution">
    <text evidence="1">The sequence shown here is derived from an EMBL/GenBank/DDBJ whole genome shotgun (WGS) entry which is preliminary data.</text>
</comment>